<proteinExistence type="predicted"/>
<comment type="caution">
    <text evidence="2">The sequence shown here is derived from an EMBL/GenBank/DDBJ whole genome shotgun (WGS) entry which is preliminary data.</text>
</comment>
<dbReference type="Pfam" id="PF13516">
    <property type="entry name" value="LRR_6"/>
    <property type="match status" value="1"/>
</dbReference>
<dbReference type="OrthoDB" id="120976at2759"/>
<dbReference type="InterPro" id="IPR001611">
    <property type="entry name" value="Leu-rich_rpt"/>
</dbReference>
<organism evidence="2 3">
    <name type="scientific">Gigaspora rosea</name>
    <dbReference type="NCBI Taxonomy" id="44941"/>
    <lineage>
        <taxon>Eukaryota</taxon>
        <taxon>Fungi</taxon>
        <taxon>Fungi incertae sedis</taxon>
        <taxon>Mucoromycota</taxon>
        <taxon>Glomeromycotina</taxon>
        <taxon>Glomeromycetes</taxon>
        <taxon>Diversisporales</taxon>
        <taxon>Gigasporaceae</taxon>
        <taxon>Gigaspora</taxon>
    </lineage>
</organism>
<name>A0A397TZT8_9GLOM</name>
<dbReference type="EMBL" id="QKWP01002736">
    <property type="protein sequence ID" value="RIB02317.1"/>
    <property type="molecule type" value="Genomic_DNA"/>
</dbReference>
<dbReference type="Gene3D" id="3.80.10.10">
    <property type="entry name" value="Ribonuclease Inhibitor"/>
    <property type="match status" value="1"/>
</dbReference>
<dbReference type="InterPro" id="IPR032675">
    <property type="entry name" value="LRR_dom_sf"/>
</dbReference>
<protein>
    <submittedName>
        <fullName evidence="2">Uncharacterized protein</fullName>
    </submittedName>
</protein>
<feature type="coiled-coil region" evidence="1">
    <location>
        <begin position="18"/>
        <end position="45"/>
    </location>
</feature>
<evidence type="ECO:0000313" key="2">
    <source>
        <dbReference type="EMBL" id="RIB02317.1"/>
    </source>
</evidence>
<reference evidence="2 3" key="1">
    <citation type="submission" date="2018-06" db="EMBL/GenBank/DDBJ databases">
        <title>Comparative genomics reveals the genomic features of Rhizophagus irregularis, R. cerebriforme, R. diaphanum and Gigaspora rosea, and their symbiotic lifestyle signature.</title>
        <authorList>
            <person name="Morin E."/>
            <person name="San Clemente H."/>
            <person name="Chen E.C.H."/>
            <person name="De La Providencia I."/>
            <person name="Hainaut M."/>
            <person name="Kuo A."/>
            <person name="Kohler A."/>
            <person name="Murat C."/>
            <person name="Tang N."/>
            <person name="Roy S."/>
            <person name="Loubradou J."/>
            <person name="Henrissat B."/>
            <person name="Grigoriev I.V."/>
            <person name="Corradi N."/>
            <person name="Roux C."/>
            <person name="Martin F.M."/>
        </authorList>
    </citation>
    <scope>NUCLEOTIDE SEQUENCE [LARGE SCALE GENOMIC DNA]</scope>
    <source>
        <strain evidence="2 3">DAOM 194757</strain>
    </source>
</reference>
<evidence type="ECO:0000256" key="1">
    <source>
        <dbReference type="SAM" id="Coils"/>
    </source>
</evidence>
<sequence>MSLVNFLGELEVSWPNVLNELDQNIPEKKAKKDQVKKDHKEVQNKEFVEKFLTDLRDNQLGPEGGKAIADALCENSTLTYLELCSNSFGRMVNTLRNITYKSSAVIYY</sequence>
<dbReference type="SUPFAM" id="SSF52047">
    <property type="entry name" value="RNI-like"/>
    <property type="match status" value="1"/>
</dbReference>
<evidence type="ECO:0000313" key="3">
    <source>
        <dbReference type="Proteomes" id="UP000266673"/>
    </source>
</evidence>
<gene>
    <name evidence="2" type="ORF">C2G38_2050160</name>
</gene>
<keyword evidence="1" id="KW-0175">Coiled coil</keyword>
<dbReference type="Proteomes" id="UP000266673">
    <property type="component" value="Unassembled WGS sequence"/>
</dbReference>
<dbReference type="AlphaFoldDB" id="A0A397TZT8"/>
<keyword evidence="3" id="KW-1185">Reference proteome</keyword>
<accession>A0A397TZT8</accession>